<organism evidence="1 2">
    <name type="scientific">Fusarium kuroshium</name>
    <dbReference type="NCBI Taxonomy" id="2010991"/>
    <lineage>
        <taxon>Eukaryota</taxon>
        <taxon>Fungi</taxon>
        <taxon>Dikarya</taxon>
        <taxon>Ascomycota</taxon>
        <taxon>Pezizomycotina</taxon>
        <taxon>Sordariomycetes</taxon>
        <taxon>Hypocreomycetidae</taxon>
        <taxon>Hypocreales</taxon>
        <taxon>Nectriaceae</taxon>
        <taxon>Fusarium</taxon>
        <taxon>Fusarium solani species complex</taxon>
    </lineage>
</organism>
<gene>
    <name evidence="1" type="ORF">CDV36_000221</name>
</gene>
<evidence type="ECO:0000313" key="1">
    <source>
        <dbReference type="EMBL" id="RMJ20056.1"/>
    </source>
</evidence>
<name>A0A3M2SRI3_9HYPO</name>
<reference evidence="1 2" key="1">
    <citation type="submission" date="2017-06" db="EMBL/GenBank/DDBJ databases">
        <title>Comparative genomic analysis of Ambrosia Fusariam Clade fungi.</title>
        <authorList>
            <person name="Stajich J.E."/>
            <person name="Carrillo J."/>
            <person name="Kijimoto T."/>
            <person name="Eskalen A."/>
            <person name="O'Donnell K."/>
            <person name="Kasson M."/>
        </authorList>
    </citation>
    <scope>NUCLEOTIDE SEQUENCE [LARGE SCALE GENOMIC DNA]</scope>
    <source>
        <strain evidence="1">UCR3666</strain>
    </source>
</reference>
<dbReference type="AlphaFoldDB" id="A0A3M2SRI3"/>
<evidence type="ECO:0000313" key="2">
    <source>
        <dbReference type="Proteomes" id="UP000277212"/>
    </source>
</evidence>
<dbReference type="EMBL" id="NKUJ01000002">
    <property type="protein sequence ID" value="RMJ20056.1"/>
    <property type="molecule type" value="Genomic_DNA"/>
</dbReference>
<protein>
    <submittedName>
        <fullName evidence="1">Uncharacterized protein</fullName>
    </submittedName>
</protein>
<proteinExistence type="predicted"/>
<dbReference type="OrthoDB" id="5041235at2759"/>
<dbReference type="Proteomes" id="UP000277212">
    <property type="component" value="Unassembled WGS sequence"/>
</dbReference>
<comment type="caution">
    <text evidence="1">The sequence shown here is derived from an EMBL/GenBank/DDBJ whole genome shotgun (WGS) entry which is preliminary data.</text>
</comment>
<sequence>MSSLLMVDPDVDGEEDVPITVEDFAERAAAVSRRHFHHMYYQLHIELLQRFGGASCHPSEFVSARHRSRRAQRVLLHFREQGDRFHLLDTVDDGWYRLRALAQLMPPDEEISDWPERTYKSKRFRSWFKHELRHWLRGLPPFLLQEAGALRVIDNREDLLLFRLGFLSLENSTATTENGDDGLSVFSFSSVGALRLLHR</sequence>
<keyword evidence="2" id="KW-1185">Reference proteome</keyword>
<accession>A0A3M2SRI3</accession>